<reference evidence="1 2" key="1">
    <citation type="journal article" date="2016" name="Nat. Commun.">
        <title>Thousands of microbial genomes shed light on interconnected biogeochemical processes in an aquifer system.</title>
        <authorList>
            <person name="Anantharaman K."/>
            <person name="Brown C.T."/>
            <person name="Hug L.A."/>
            <person name="Sharon I."/>
            <person name="Castelle C.J."/>
            <person name="Probst A.J."/>
            <person name="Thomas B.C."/>
            <person name="Singh A."/>
            <person name="Wilkins M.J."/>
            <person name="Karaoz U."/>
            <person name="Brodie E.L."/>
            <person name="Williams K.H."/>
            <person name="Hubbard S.S."/>
            <person name="Banfield J.F."/>
        </authorList>
    </citation>
    <scope>NUCLEOTIDE SEQUENCE [LARGE SCALE GENOMIC DNA]</scope>
</reference>
<protein>
    <submittedName>
        <fullName evidence="1">Uncharacterized protein</fullName>
    </submittedName>
</protein>
<accession>A0A1F4W0M3</accession>
<evidence type="ECO:0000313" key="1">
    <source>
        <dbReference type="EMBL" id="OGC62951.1"/>
    </source>
</evidence>
<evidence type="ECO:0000313" key="2">
    <source>
        <dbReference type="Proteomes" id="UP000176614"/>
    </source>
</evidence>
<comment type="caution">
    <text evidence="1">The sequence shown here is derived from an EMBL/GenBank/DDBJ whole genome shotgun (WGS) entry which is preliminary data.</text>
</comment>
<dbReference type="AlphaFoldDB" id="A0A1F4W0M3"/>
<organism evidence="1 2">
    <name type="scientific">candidate division WWE3 bacterium RIFOXYA2_FULL_46_9</name>
    <dbReference type="NCBI Taxonomy" id="1802636"/>
    <lineage>
        <taxon>Bacteria</taxon>
        <taxon>Katanobacteria</taxon>
    </lineage>
</organism>
<dbReference type="EMBL" id="MEVT01000011">
    <property type="protein sequence ID" value="OGC62951.1"/>
    <property type="molecule type" value="Genomic_DNA"/>
</dbReference>
<name>A0A1F4W0M3_UNCKA</name>
<dbReference type="Proteomes" id="UP000176614">
    <property type="component" value="Unassembled WGS sequence"/>
</dbReference>
<gene>
    <name evidence="1" type="ORF">A2264_03670</name>
</gene>
<sequence length="130" mass="14644">MYKILIDVTGRQLLLQMATISNGVALVMSGEAVESSQLIFKELRITQDYKKAVTDLFEQILRLARGELTIAESGIGDTLITVRKTEEFTGVTNKKIFQMCLDKNPNFCFNLTMENLLPLFCNLNSYILGD</sequence>
<proteinExistence type="predicted"/>